<dbReference type="SMART" id="SM00389">
    <property type="entry name" value="HOX"/>
    <property type="match status" value="1"/>
</dbReference>
<evidence type="ECO:0000256" key="3">
    <source>
        <dbReference type="RuleBase" id="RU000682"/>
    </source>
</evidence>
<evidence type="ECO:0000256" key="1">
    <source>
        <dbReference type="ARBA" id="ARBA00004123"/>
    </source>
</evidence>
<dbReference type="GO" id="GO:0005634">
    <property type="term" value="C:nucleus"/>
    <property type="evidence" value="ECO:0007669"/>
    <property type="project" value="UniProtKB-SubCell"/>
</dbReference>
<evidence type="ECO:0000313" key="6">
    <source>
        <dbReference type="EMBL" id="KAG6785565.1"/>
    </source>
</evidence>
<keyword evidence="7" id="KW-1185">Reference proteome</keyword>
<comment type="subcellular location">
    <subcellularLocation>
        <location evidence="1 2 3">Nucleus</location>
    </subcellularLocation>
</comment>
<dbReference type="GO" id="GO:0003700">
    <property type="term" value="F:DNA-binding transcription factor activity"/>
    <property type="evidence" value="ECO:0007669"/>
    <property type="project" value="InterPro"/>
</dbReference>
<name>A0A8X8AEM1_POPTO</name>
<dbReference type="Pfam" id="PF00046">
    <property type="entry name" value="Homeodomain"/>
    <property type="match status" value="1"/>
</dbReference>
<sequence>MVTRAGSRGEALLLAERVLVMLVKFGGVEPYLLGKSGLARERRVLKRGKSTANSIVNYLHPQTRHAALIFHLIRQDIPKSLEVVALVRYTKFPNSMAGIKRPESRGSGGSWRRGGFRMVEASFVDVNHQCFVFDLGMGLGNPYCDPLLSSAVHKIGSRQRWTPSPVQLQILEQIFEEGNGTPCKQKIKELTMELTQHGQISETNVYNWFQNRRARSKRKQSAVVPNNGESEMETDIESLKEKKTRAEDSQPDENTTPMADHMYFNSPDIGTPIRLPLFSRKSHALRVLFDTKASFEQTSVLKDTYMVRDTTYEHLRANECS</sequence>
<proteinExistence type="predicted"/>
<feature type="compositionally biased region" description="Basic and acidic residues" evidence="4">
    <location>
        <begin position="237"/>
        <end position="248"/>
    </location>
</feature>
<gene>
    <name evidence="6" type="ORF">POTOM_007129</name>
</gene>
<dbReference type="GO" id="GO:0003677">
    <property type="term" value="F:DNA binding"/>
    <property type="evidence" value="ECO:0007669"/>
    <property type="project" value="UniProtKB-UniRule"/>
</dbReference>
<dbReference type="EMBL" id="JAAWWB010000003">
    <property type="protein sequence ID" value="KAG6785565.1"/>
    <property type="molecule type" value="Genomic_DNA"/>
</dbReference>
<evidence type="ECO:0000259" key="5">
    <source>
        <dbReference type="PROSITE" id="PS50071"/>
    </source>
</evidence>
<reference evidence="6" key="1">
    <citation type="journal article" date="2020" name="bioRxiv">
        <title>Hybrid origin of Populus tomentosa Carr. identified through genome sequencing and phylogenomic analysis.</title>
        <authorList>
            <person name="An X."/>
            <person name="Gao K."/>
            <person name="Chen Z."/>
            <person name="Li J."/>
            <person name="Yang X."/>
            <person name="Yang X."/>
            <person name="Zhou J."/>
            <person name="Guo T."/>
            <person name="Zhao T."/>
            <person name="Huang S."/>
            <person name="Miao D."/>
            <person name="Khan W.U."/>
            <person name="Rao P."/>
            <person name="Ye M."/>
            <person name="Lei B."/>
            <person name="Liao W."/>
            <person name="Wang J."/>
            <person name="Ji L."/>
            <person name="Li Y."/>
            <person name="Guo B."/>
            <person name="Mustafa N.S."/>
            <person name="Li S."/>
            <person name="Yun Q."/>
            <person name="Keller S.R."/>
            <person name="Mao J."/>
            <person name="Zhang R."/>
            <person name="Strauss S.H."/>
        </authorList>
    </citation>
    <scope>NUCLEOTIDE SEQUENCE</scope>
    <source>
        <strain evidence="6">GM15</strain>
        <tissue evidence="6">Leaf</tissue>
    </source>
</reference>
<keyword evidence="2 3" id="KW-0371">Homeobox</keyword>
<keyword evidence="2 3" id="KW-0238">DNA-binding</keyword>
<dbReference type="AlphaFoldDB" id="A0A8X8AEM1"/>
<evidence type="ECO:0000256" key="4">
    <source>
        <dbReference type="SAM" id="MobiDB-lite"/>
    </source>
</evidence>
<dbReference type="PROSITE" id="PS50071">
    <property type="entry name" value="HOMEOBOX_2"/>
    <property type="match status" value="1"/>
</dbReference>
<keyword evidence="2 3" id="KW-0539">Nucleus</keyword>
<protein>
    <recommendedName>
        <fullName evidence="5">Homeobox domain-containing protein</fullName>
    </recommendedName>
</protein>
<dbReference type="CDD" id="cd00086">
    <property type="entry name" value="homeodomain"/>
    <property type="match status" value="1"/>
</dbReference>
<dbReference type="PANTHER" id="PTHR46777">
    <property type="entry name" value="WUSCHEL-RELATED HOMEOBOX 13"/>
    <property type="match status" value="1"/>
</dbReference>
<evidence type="ECO:0000313" key="7">
    <source>
        <dbReference type="Proteomes" id="UP000886885"/>
    </source>
</evidence>
<dbReference type="InterPro" id="IPR001356">
    <property type="entry name" value="HD"/>
</dbReference>
<dbReference type="OrthoDB" id="6159439at2759"/>
<feature type="domain" description="Homeobox" evidence="5">
    <location>
        <begin position="154"/>
        <end position="219"/>
    </location>
</feature>
<dbReference type="InterPro" id="IPR044559">
    <property type="entry name" value="WOX13-like"/>
</dbReference>
<dbReference type="Proteomes" id="UP000886885">
    <property type="component" value="Chromosome 2A"/>
</dbReference>
<evidence type="ECO:0000256" key="2">
    <source>
        <dbReference type="PROSITE-ProRule" id="PRU00108"/>
    </source>
</evidence>
<feature type="region of interest" description="Disordered" evidence="4">
    <location>
        <begin position="217"/>
        <end position="260"/>
    </location>
</feature>
<accession>A0A8X8AEM1</accession>
<organism evidence="6 7">
    <name type="scientific">Populus tomentosa</name>
    <name type="common">Chinese white poplar</name>
    <dbReference type="NCBI Taxonomy" id="118781"/>
    <lineage>
        <taxon>Eukaryota</taxon>
        <taxon>Viridiplantae</taxon>
        <taxon>Streptophyta</taxon>
        <taxon>Embryophyta</taxon>
        <taxon>Tracheophyta</taxon>
        <taxon>Spermatophyta</taxon>
        <taxon>Magnoliopsida</taxon>
        <taxon>eudicotyledons</taxon>
        <taxon>Gunneridae</taxon>
        <taxon>Pentapetalae</taxon>
        <taxon>rosids</taxon>
        <taxon>fabids</taxon>
        <taxon>Malpighiales</taxon>
        <taxon>Salicaceae</taxon>
        <taxon>Saliceae</taxon>
        <taxon>Populus</taxon>
    </lineage>
</organism>
<dbReference type="PANTHER" id="PTHR46777:SF13">
    <property type="entry name" value="HOMEOBOX DOMAIN-CONTAINING PROTEIN"/>
    <property type="match status" value="1"/>
</dbReference>
<feature type="DNA-binding region" description="Homeobox" evidence="2">
    <location>
        <begin position="156"/>
        <end position="220"/>
    </location>
</feature>
<comment type="caution">
    <text evidence="6">The sequence shown here is derived from an EMBL/GenBank/DDBJ whole genome shotgun (WGS) entry which is preliminary data.</text>
</comment>